<dbReference type="InParanoid" id="A0A7N2MTQ9"/>
<evidence type="ECO:0000256" key="1">
    <source>
        <dbReference type="SAM" id="Phobius"/>
    </source>
</evidence>
<protein>
    <submittedName>
        <fullName evidence="2">Uncharacterized protein</fullName>
    </submittedName>
</protein>
<feature type="transmembrane region" description="Helical" evidence="1">
    <location>
        <begin position="54"/>
        <end position="73"/>
    </location>
</feature>
<keyword evidence="1" id="KW-1133">Transmembrane helix</keyword>
<dbReference type="Proteomes" id="UP000594261">
    <property type="component" value="Chromosome 11"/>
</dbReference>
<dbReference type="InterPro" id="IPR036259">
    <property type="entry name" value="MFS_trans_sf"/>
</dbReference>
<reference evidence="2" key="2">
    <citation type="submission" date="2021-01" db="UniProtKB">
        <authorList>
            <consortium name="EnsemblPlants"/>
        </authorList>
    </citation>
    <scope>IDENTIFICATION</scope>
</reference>
<evidence type="ECO:0000313" key="3">
    <source>
        <dbReference type="Proteomes" id="UP000594261"/>
    </source>
</evidence>
<name>A0A7N2MTQ9_QUELO</name>
<dbReference type="Gene3D" id="1.20.1250.20">
    <property type="entry name" value="MFS general substrate transporter like domains"/>
    <property type="match status" value="1"/>
</dbReference>
<evidence type="ECO:0000313" key="2">
    <source>
        <dbReference type="EnsemblPlants" id="QL11p005387:mrna"/>
    </source>
</evidence>
<proteinExistence type="predicted"/>
<dbReference type="EMBL" id="LRBV02000011">
    <property type="status" value="NOT_ANNOTATED_CDS"/>
    <property type="molecule type" value="Genomic_DNA"/>
</dbReference>
<keyword evidence="1" id="KW-0812">Transmembrane</keyword>
<keyword evidence="1" id="KW-0472">Membrane</keyword>
<accession>A0A7N2MTQ9</accession>
<dbReference type="EnsemblPlants" id="QL11p005387:mrna">
    <property type="protein sequence ID" value="QL11p005387:mrna"/>
    <property type="gene ID" value="QL11p005387"/>
</dbReference>
<keyword evidence="3" id="KW-1185">Reference proteome</keyword>
<feature type="transmembrane region" description="Helical" evidence="1">
    <location>
        <begin position="12"/>
        <end position="34"/>
    </location>
</feature>
<dbReference type="AlphaFoldDB" id="A0A7N2MTQ9"/>
<organism evidence="2 3">
    <name type="scientific">Quercus lobata</name>
    <name type="common">Valley oak</name>
    <dbReference type="NCBI Taxonomy" id="97700"/>
    <lineage>
        <taxon>Eukaryota</taxon>
        <taxon>Viridiplantae</taxon>
        <taxon>Streptophyta</taxon>
        <taxon>Embryophyta</taxon>
        <taxon>Tracheophyta</taxon>
        <taxon>Spermatophyta</taxon>
        <taxon>Magnoliopsida</taxon>
        <taxon>eudicotyledons</taxon>
        <taxon>Gunneridae</taxon>
        <taxon>Pentapetalae</taxon>
        <taxon>rosids</taxon>
        <taxon>fabids</taxon>
        <taxon>Fagales</taxon>
        <taxon>Fagaceae</taxon>
        <taxon>Quercus</taxon>
    </lineage>
</organism>
<reference evidence="2 3" key="1">
    <citation type="journal article" date="2016" name="G3 (Bethesda)">
        <title>First Draft Assembly and Annotation of the Genome of a California Endemic Oak Quercus lobata Nee (Fagaceae).</title>
        <authorList>
            <person name="Sork V.L."/>
            <person name="Fitz-Gibbon S.T."/>
            <person name="Puiu D."/>
            <person name="Crepeau M."/>
            <person name="Gugger P.F."/>
            <person name="Sherman R."/>
            <person name="Stevens K."/>
            <person name="Langley C.H."/>
            <person name="Pellegrini M."/>
            <person name="Salzberg S.L."/>
        </authorList>
    </citation>
    <scope>NUCLEOTIDE SEQUENCE [LARGE SCALE GENOMIC DNA]</scope>
    <source>
        <strain evidence="2 3">cv. SW786</strain>
    </source>
</reference>
<dbReference type="Gramene" id="QL11p005387:mrna">
    <property type="protein sequence ID" value="QL11p005387:mrna"/>
    <property type="gene ID" value="QL11p005387"/>
</dbReference>
<sequence>MIMRGRCRRVKEWFHNYIFFNPKAFFILVVSTLIDYLTDNLKKQYLPLPEAVAIINLQDGVTTVLAVVLAYVADSYMGRFKVVLYTTLAYILVSHI</sequence>